<gene>
    <name evidence="6" type="ORF">SAMN02745172_02213</name>
</gene>
<dbReference type="PANTHER" id="PTHR30419:SF8">
    <property type="entry name" value="NITROGEN ASSIMILATION TRANSCRIPTIONAL ACTIVATOR-RELATED"/>
    <property type="match status" value="1"/>
</dbReference>
<dbReference type="InterPro" id="IPR005119">
    <property type="entry name" value="LysR_subst-bd"/>
</dbReference>
<evidence type="ECO:0000313" key="6">
    <source>
        <dbReference type="EMBL" id="SHO65568.1"/>
    </source>
</evidence>
<dbReference type="OrthoDB" id="7809623at2"/>
<dbReference type="Gene3D" id="1.10.10.10">
    <property type="entry name" value="Winged helix-like DNA-binding domain superfamily/Winged helix DNA-binding domain"/>
    <property type="match status" value="1"/>
</dbReference>
<dbReference type="InterPro" id="IPR050950">
    <property type="entry name" value="HTH-type_LysR_regulators"/>
</dbReference>
<accession>A0A1M7ZL09</accession>
<dbReference type="InterPro" id="IPR000847">
    <property type="entry name" value="LysR_HTH_N"/>
</dbReference>
<dbReference type="AlphaFoldDB" id="A0A1M7ZL09"/>
<evidence type="ECO:0000256" key="2">
    <source>
        <dbReference type="ARBA" id="ARBA00023015"/>
    </source>
</evidence>
<name>A0A1M7ZL09_9HYPH</name>
<evidence type="ECO:0000313" key="7">
    <source>
        <dbReference type="Proteomes" id="UP000186406"/>
    </source>
</evidence>
<evidence type="ECO:0000259" key="5">
    <source>
        <dbReference type="PROSITE" id="PS50931"/>
    </source>
</evidence>
<organism evidence="6 7">
    <name type="scientific">Pseudoxanthobacter soli DSM 19599</name>
    <dbReference type="NCBI Taxonomy" id="1123029"/>
    <lineage>
        <taxon>Bacteria</taxon>
        <taxon>Pseudomonadati</taxon>
        <taxon>Pseudomonadota</taxon>
        <taxon>Alphaproteobacteria</taxon>
        <taxon>Hyphomicrobiales</taxon>
        <taxon>Segnochrobactraceae</taxon>
        <taxon>Pseudoxanthobacter</taxon>
    </lineage>
</organism>
<evidence type="ECO:0000256" key="4">
    <source>
        <dbReference type="ARBA" id="ARBA00023163"/>
    </source>
</evidence>
<evidence type="ECO:0000256" key="3">
    <source>
        <dbReference type="ARBA" id="ARBA00023125"/>
    </source>
</evidence>
<dbReference type="GO" id="GO:0005829">
    <property type="term" value="C:cytosol"/>
    <property type="evidence" value="ECO:0007669"/>
    <property type="project" value="TreeGrafter"/>
</dbReference>
<dbReference type="InterPro" id="IPR036390">
    <property type="entry name" value="WH_DNA-bd_sf"/>
</dbReference>
<keyword evidence="4" id="KW-0804">Transcription</keyword>
<dbReference type="InterPro" id="IPR036388">
    <property type="entry name" value="WH-like_DNA-bd_sf"/>
</dbReference>
<dbReference type="PROSITE" id="PS50931">
    <property type="entry name" value="HTH_LYSR"/>
    <property type="match status" value="1"/>
</dbReference>
<evidence type="ECO:0000256" key="1">
    <source>
        <dbReference type="ARBA" id="ARBA00009437"/>
    </source>
</evidence>
<keyword evidence="7" id="KW-1185">Reference proteome</keyword>
<keyword evidence="2" id="KW-0805">Transcription regulation</keyword>
<feature type="domain" description="HTH lysR-type" evidence="5">
    <location>
        <begin position="37"/>
        <end position="94"/>
    </location>
</feature>
<protein>
    <submittedName>
        <fullName evidence="6">DNA-binding transcriptional regulator, LysR family</fullName>
    </submittedName>
</protein>
<dbReference type="SUPFAM" id="SSF53850">
    <property type="entry name" value="Periplasmic binding protein-like II"/>
    <property type="match status" value="1"/>
</dbReference>
<sequence>MKDFSSGKVGMRATASAGAVVAPREPVQIDRLLRAGLKLRHLQLLIALDDERKLQQAAASLNISQPAASKMLNDVEKIVGVTLFDRLARGIEPNLYGEALIRRTRTMLAELGHAESEIAALKGGEGGVVSVGAVMAPAIEALVTAIESVRRRLPRLEIFAQVETSDVLSEALLASRLDFVIARIPFFADPAPFDYREVGAEEACLVVRAGHPLASLEAVTPRDLENRDWVLQPRGSLLRRSLEAMMVRNGVAPPDRIVTTGSFLMTMVMAAKTDSIAPMATSVADLMMSAGQFCKLPLTERVMVEPFGLIKAKGRKLSPAAEVLYQAVAAQLMPG</sequence>
<dbReference type="STRING" id="1123029.SAMN02745172_02213"/>
<dbReference type="Pfam" id="PF00126">
    <property type="entry name" value="HTH_1"/>
    <property type="match status" value="1"/>
</dbReference>
<dbReference type="SUPFAM" id="SSF46785">
    <property type="entry name" value="Winged helix' DNA-binding domain"/>
    <property type="match status" value="1"/>
</dbReference>
<comment type="similarity">
    <text evidence="1">Belongs to the LysR transcriptional regulatory family.</text>
</comment>
<dbReference type="GO" id="GO:0003700">
    <property type="term" value="F:DNA-binding transcription factor activity"/>
    <property type="evidence" value="ECO:0007669"/>
    <property type="project" value="InterPro"/>
</dbReference>
<keyword evidence="3 6" id="KW-0238">DNA-binding</keyword>
<dbReference type="EMBL" id="FRXO01000004">
    <property type="protein sequence ID" value="SHO65568.1"/>
    <property type="molecule type" value="Genomic_DNA"/>
</dbReference>
<dbReference type="Proteomes" id="UP000186406">
    <property type="component" value="Unassembled WGS sequence"/>
</dbReference>
<dbReference type="GO" id="GO:0003677">
    <property type="term" value="F:DNA binding"/>
    <property type="evidence" value="ECO:0007669"/>
    <property type="project" value="UniProtKB-KW"/>
</dbReference>
<dbReference type="PRINTS" id="PR00039">
    <property type="entry name" value="HTHLYSR"/>
</dbReference>
<reference evidence="6 7" key="1">
    <citation type="submission" date="2016-12" db="EMBL/GenBank/DDBJ databases">
        <authorList>
            <person name="Song W.-J."/>
            <person name="Kurnit D.M."/>
        </authorList>
    </citation>
    <scope>NUCLEOTIDE SEQUENCE [LARGE SCALE GENOMIC DNA]</scope>
    <source>
        <strain evidence="6 7">DSM 19599</strain>
    </source>
</reference>
<dbReference type="PANTHER" id="PTHR30419">
    <property type="entry name" value="HTH-TYPE TRANSCRIPTIONAL REGULATOR YBHD"/>
    <property type="match status" value="1"/>
</dbReference>
<proteinExistence type="inferred from homology"/>
<dbReference type="Gene3D" id="3.40.190.10">
    <property type="entry name" value="Periplasmic binding protein-like II"/>
    <property type="match status" value="2"/>
</dbReference>
<dbReference type="Pfam" id="PF03466">
    <property type="entry name" value="LysR_substrate"/>
    <property type="match status" value="1"/>
</dbReference>